<dbReference type="Proteomes" id="UP000516074">
    <property type="component" value="Segment"/>
</dbReference>
<reference evidence="1 2" key="1">
    <citation type="submission" date="2020-06" db="EMBL/GenBank/DDBJ databases">
        <title>Characterization of Pseudomonas phiPsa374-like phages.</title>
        <authorList>
            <person name="Warring S."/>
            <person name="Malone L.M."/>
            <person name="Easingwood R.A."/>
            <person name="Rigano L."/>
            <person name="Frampton R.A."/>
            <person name="Lopez Acedo E."/>
            <person name="Templeton M.D."/>
            <person name="Kleffmann T."/>
            <person name="Bostina M."/>
            <person name="Fineran P.C."/>
        </authorList>
    </citation>
    <scope>NUCLEOTIDE SEQUENCE [LARGE SCALE GENOMIC DNA]</scope>
</reference>
<gene>
    <name evidence="1" type="ORF">phiPsa267_035</name>
</gene>
<dbReference type="GO" id="GO:0016874">
    <property type="term" value="F:ligase activity"/>
    <property type="evidence" value="ECO:0007669"/>
    <property type="project" value="UniProtKB-KW"/>
</dbReference>
<keyword evidence="2" id="KW-1185">Reference proteome</keyword>
<accession>A0A7G9V0S5</accession>
<evidence type="ECO:0000313" key="1">
    <source>
        <dbReference type="EMBL" id="QNN99880.1"/>
    </source>
</evidence>
<name>A0A7G9V0S5_9CAUD</name>
<organism evidence="1 2">
    <name type="scientific">Pseudomonas phage phiPsa267</name>
    <dbReference type="NCBI Taxonomy" id="1460361"/>
    <lineage>
        <taxon>Viruses</taxon>
        <taxon>Duplodnaviria</taxon>
        <taxon>Heunggongvirae</taxon>
        <taxon>Uroviricota</taxon>
        <taxon>Caudoviricetes</taxon>
        <taxon>Vandenendeviridae</taxon>
        <taxon>Gorskivirinae</taxon>
        <taxon>Otagovirus</taxon>
        <taxon>Otagovirus psa267</taxon>
    </lineage>
</organism>
<sequence>MFDALIEAGLVKRKRYENGLSVFKYARKVFYDALWNTDPLLLEARGIVLDDDGNKVIWPFTKVFNHNENGAGAELRADTQIIAPRKVNGFMAACRYWNGELIVSTTGSLDSDFAVLARQHIEKLVYNDMDAELTYLFEICDPSDPHIVEEAPGAWLIGARSMNTGTMMTEEWLDQEAKFLKAKRPEVFYGTFGELWTMAQECKHEGYMVRLPNGETVMKIKSPHYLTKKFLMRMGAKKVDQMFNDKSEFLKTIDEEFYHVVHYITRWHHVEGWTAKTDAERRAVIEMYFHEIVYDAKKGEY</sequence>
<keyword evidence="1" id="KW-0436">Ligase</keyword>
<proteinExistence type="predicted"/>
<dbReference type="EMBL" id="MT670417">
    <property type="protein sequence ID" value="QNN99880.1"/>
    <property type="molecule type" value="Genomic_DNA"/>
</dbReference>
<evidence type="ECO:0000313" key="2">
    <source>
        <dbReference type="Proteomes" id="UP000516074"/>
    </source>
</evidence>
<protein>
    <submittedName>
        <fullName evidence="1">RNA ligase</fullName>
    </submittedName>
</protein>